<name>A0AAV6VX26_9ARAC</name>
<evidence type="ECO:0000256" key="1">
    <source>
        <dbReference type="SAM" id="MobiDB-lite"/>
    </source>
</evidence>
<evidence type="ECO:0000313" key="2">
    <source>
        <dbReference type="EMBL" id="KAG8201184.1"/>
    </source>
</evidence>
<feature type="region of interest" description="Disordered" evidence="1">
    <location>
        <begin position="103"/>
        <end position="144"/>
    </location>
</feature>
<evidence type="ECO:0000313" key="3">
    <source>
        <dbReference type="Proteomes" id="UP000827092"/>
    </source>
</evidence>
<organism evidence="2 3">
    <name type="scientific">Oedothorax gibbosus</name>
    <dbReference type="NCBI Taxonomy" id="931172"/>
    <lineage>
        <taxon>Eukaryota</taxon>
        <taxon>Metazoa</taxon>
        <taxon>Ecdysozoa</taxon>
        <taxon>Arthropoda</taxon>
        <taxon>Chelicerata</taxon>
        <taxon>Arachnida</taxon>
        <taxon>Araneae</taxon>
        <taxon>Araneomorphae</taxon>
        <taxon>Entelegynae</taxon>
        <taxon>Araneoidea</taxon>
        <taxon>Linyphiidae</taxon>
        <taxon>Erigoninae</taxon>
        <taxon>Oedothorax</taxon>
    </lineage>
</organism>
<gene>
    <name evidence="2" type="ORF">JTE90_028839</name>
</gene>
<dbReference type="Proteomes" id="UP000827092">
    <property type="component" value="Unassembled WGS sequence"/>
</dbReference>
<protein>
    <submittedName>
        <fullName evidence="2">Uncharacterized protein</fullName>
    </submittedName>
</protein>
<feature type="compositionally biased region" description="Basic and acidic residues" evidence="1">
    <location>
        <begin position="112"/>
        <end position="131"/>
    </location>
</feature>
<comment type="caution">
    <text evidence="2">The sequence shown here is derived from an EMBL/GenBank/DDBJ whole genome shotgun (WGS) entry which is preliminary data.</text>
</comment>
<sequence>MASGSPRNSIGNIRYMDTPYPEHLSLLNRHLTVEWSKPMLKNRRNVRPRNTRHRTQPVTFDEIQEVDEETSILDSSISAAEAIPSPKSTEIDLDIFYLSNSMGKMKPLGRQSSKEDDGKNLGKEGKCFAGEKKRKADKTREGSV</sequence>
<dbReference type="InterPro" id="IPR031521">
    <property type="entry name" value="DUF4695"/>
</dbReference>
<dbReference type="EMBL" id="JAFNEN010000008">
    <property type="protein sequence ID" value="KAG8201184.1"/>
    <property type="molecule type" value="Genomic_DNA"/>
</dbReference>
<reference evidence="2 3" key="1">
    <citation type="journal article" date="2022" name="Nat. Ecol. Evol.">
        <title>A masculinizing supergene underlies an exaggerated male reproductive morph in a spider.</title>
        <authorList>
            <person name="Hendrickx F."/>
            <person name="De Corte Z."/>
            <person name="Sonet G."/>
            <person name="Van Belleghem S.M."/>
            <person name="Kostlbacher S."/>
            <person name="Vangestel C."/>
        </authorList>
    </citation>
    <scope>NUCLEOTIDE SEQUENCE [LARGE SCALE GENOMIC DNA]</scope>
    <source>
        <strain evidence="2">W744_W776</strain>
    </source>
</reference>
<dbReference type="Pfam" id="PF15766">
    <property type="entry name" value="DUF4695"/>
    <property type="match status" value="1"/>
</dbReference>
<proteinExistence type="predicted"/>
<keyword evidence="3" id="KW-1185">Reference proteome</keyword>
<dbReference type="AlphaFoldDB" id="A0AAV6VX26"/>
<accession>A0AAV6VX26</accession>